<name>A0A383CBI3_9ZZZZ</name>
<dbReference type="AlphaFoldDB" id="A0A383CBI3"/>
<dbReference type="EMBL" id="UINC01207597">
    <property type="protein sequence ID" value="SVE29746.1"/>
    <property type="molecule type" value="Genomic_DNA"/>
</dbReference>
<evidence type="ECO:0000313" key="1">
    <source>
        <dbReference type="EMBL" id="SVE29746.1"/>
    </source>
</evidence>
<gene>
    <name evidence="1" type="ORF">METZ01_LOCUS482600</name>
</gene>
<accession>A0A383CBI3</accession>
<sequence length="122" mass="13357">MTTPTNTFHCPIEIGPRDGSRFQRVIAVAGSENIYSVLSSTLLEMLGVGTEWESRFNLPGGGWEMLPMAEVRMRINGQERTTICVYGKADGEPTLGRHTLAAFGLAADHGEQKLVQADMFLT</sequence>
<organism evidence="1">
    <name type="scientific">marine metagenome</name>
    <dbReference type="NCBI Taxonomy" id="408172"/>
    <lineage>
        <taxon>unclassified sequences</taxon>
        <taxon>metagenomes</taxon>
        <taxon>ecological metagenomes</taxon>
    </lineage>
</organism>
<protein>
    <submittedName>
        <fullName evidence="1">Uncharacterized protein</fullName>
    </submittedName>
</protein>
<proteinExistence type="predicted"/>
<reference evidence="1" key="1">
    <citation type="submission" date="2018-05" db="EMBL/GenBank/DDBJ databases">
        <authorList>
            <person name="Lanie J.A."/>
            <person name="Ng W.-L."/>
            <person name="Kazmierczak K.M."/>
            <person name="Andrzejewski T.M."/>
            <person name="Davidsen T.M."/>
            <person name="Wayne K.J."/>
            <person name="Tettelin H."/>
            <person name="Glass J.I."/>
            <person name="Rusch D."/>
            <person name="Podicherti R."/>
            <person name="Tsui H.-C.T."/>
            <person name="Winkler M.E."/>
        </authorList>
    </citation>
    <scope>NUCLEOTIDE SEQUENCE</scope>
</reference>